<evidence type="ECO:0000313" key="2">
    <source>
        <dbReference type="EMBL" id="NGO50426.1"/>
    </source>
</evidence>
<sequence length="108" mass="11419">MKKHEQAVRDAATALHEAISDACTAGLVVGWPLRVDGLTTMAISETAKANRPAVTHLDGSPVERDNDGLVAGEPLNLTDEERAALPRLDPNASNDPAGFVHGTAKKRK</sequence>
<gene>
    <name evidence="2" type="ORF">G6N73_04395</name>
</gene>
<comment type="caution">
    <text evidence="2">The sequence shown here is derived from an EMBL/GenBank/DDBJ whole genome shotgun (WGS) entry which is preliminary data.</text>
</comment>
<dbReference type="AlphaFoldDB" id="A0A6G4W858"/>
<accession>A0A6G4W858</accession>
<dbReference type="EMBL" id="JAAKZF010000003">
    <property type="protein sequence ID" value="NGO50426.1"/>
    <property type="molecule type" value="Genomic_DNA"/>
</dbReference>
<proteinExistence type="predicted"/>
<organism evidence="2 3">
    <name type="scientific">Allomesorhizobium camelthorni</name>
    <dbReference type="NCBI Taxonomy" id="475069"/>
    <lineage>
        <taxon>Bacteria</taxon>
        <taxon>Pseudomonadati</taxon>
        <taxon>Pseudomonadota</taxon>
        <taxon>Alphaproteobacteria</taxon>
        <taxon>Hyphomicrobiales</taxon>
        <taxon>Phyllobacteriaceae</taxon>
        <taxon>Allomesorhizobium</taxon>
    </lineage>
</organism>
<name>A0A6G4W858_9HYPH</name>
<evidence type="ECO:0000313" key="3">
    <source>
        <dbReference type="Proteomes" id="UP001642900"/>
    </source>
</evidence>
<dbReference type="RefSeq" id="WP_165023908.1">
    <property type="nucleotide sequence ID" value="NZ_JAAKZF010000003.1"/>
</dbReference>
<reference evidence="2 3" key="1">
    <citation type="submission" date="2020-02" db="EMBL/GenBank/DDBJ databases">
        <title>Genome sequence of strain CCNWXJ40-4.</title>
        <authorList>
            <person name="Gao J."/>
            <person name="Sun J."/>
        </authorList>
    </citation>
    <scope>NUCLEOTIDE SEQUENCE [LARGE SCALE GENOMIC DNA]</scope>
    <source>
        <strain evidence="2 3">CCNWXJ 40-4</strain>
    </source>
</reference>
<feature type="region of interest" description="Disordered" evidence="1">
    <location>
        <begin position="85"/>
        <end position="108"/>
    </location>
</feature>
<evidence type="ECO:0000256" key="1">
    <source>
        <dbReference type="SAM" id="MobiDB-lite"/>
    </source>
</evidence>
<keyword evidence="3" id="KW-1185">Reference proteome</keyword>
<dbReference type="Proteomes" id="UP001642900">
    <property type="component" value="Unassembled WGS sequence"/>
</dbReference>
<protein>
    <submittedName>
        <fullName evidence="2">Uncharacterized protein</fullName>
    </submittedName>
</protein>